<dbReference type="SMART" id="SM00457">
    <property type="entry name" value="MACPF"/>
    <property type="match status" value="1"/>
</dbReference>
<dbReference type="EMBL" id="LR743595">
    <property type="protein sequence ID" value="CAA2624490.1"/>
    <property type="molecule type" value="Genomic_DNA"/>
</dbReference>
<evidence type="ECO:0000313" key="3">
    <source>
        <dbReference type="EMBL" id="CAA7400444.1"/>
    </source>
</evidence>
<dbReference type="PROSITE" id="PS51412">
    <property type="entry name" value="MACPF_2"/>
    <property type="match status" value="1"/>
</dbReference>
<dbReference type="PANTHER" id="PTHR33199">
    <property type="entry name" value="MACPF DOMAIN-CONTAINING PROTEIN CAD1"/>
    <property type="match status" value="1"/>
</dbReference>
<dbReference type="Proteomes" id="UP000663760">
    <property type="component" value="Chromosome 8"/>
</dbReference>
<accession>A0A7I8J129</accession>
<organism evidence="2">
    <name type="scientific">Spirodela intermedia</name>
    <name type="common">Intermediate duckweed</name>
    <dbReference type="NCBI Taxonomy" id="51605"/>
    <lineage>
        <taxon>Eukaryota</taxon>
        <taxon>Viridiplantae</taxon>
        <taxon>Streptophyta</taxon>
        <taxon>Embryophyta</taxon>
        <taxon>Tracheophyta</taxon>
        <taxon>Spermatophyta</taxon>
        <taxon>Magnoliopsida</taxon>
        <taxon>Liliopsida</taxon>
        <taxon>Araceae</taxon>
        <taxon>Lemnoideae</taxon>
        <taxon>Spirodela</taxon>
    </lineage>
</organism>
<gene>
    <name evidence="2" type="ORF">SI7747_08010325</name>
    <name evidence="3" type="ORF">SI8410_08011122</name>
</gene>
<protein>
    <recommendedName>
        <fullName evidence="1">MACPF domain-containing protein</fullName>
    </recommendedName>
</protein>
<feature type="domain" description="MACPF" evidence="1">
    <location>
        <begin position="1"/>
        <end position="331"/>
    </location>
</feature>
<evidence type="ECO:0000259" key="1">
    <source>
        <dbReference type="PROSITE" id="PS51412"/>
    </source>
</evidence>
<dbReference type="GO" id="GO:2000031">
    <property type="term" value="P:regulation of salicylic acid mediated signaling pathway"/>
    <property type="evidence" value="ECO:0007669"/>
    <property type="project" value="InterPro"/>
</dbReference>
<dbReference type="InterPro" id="IPR020864">
    <property type="entry name" value="MACPF"/>
</dbReference>
<dbReference type="InterPro" id="IPR044663">
    <property type="entry name" value="CAD1/NSL1-like"/>
</dbReference>
<dbReference type="PANTHER" id="PTHR33199:SF1">
    <property type="entry name" value="OS01G0958700 PROTEIN"/>
    <property type="match status" value="1"/>
</dbReference>
<dbReference type="AlphaFoldDB" id="A0A7I8J129"/>
<dbReference type="GO" id="GO:0009626">
    <property type="term" value="P:plant-type hypersensitive response"/>
    <property type="evidence" value="ECO:0007669"/>
    <property type="project" value="TreeGrafter"/>
</dbReference>
<dbReference type="Pfam" id="PF01823">
    <property type="entry name" value="MACPF"/>
    <property type="match status" value="1"/>
</dbReference>
<sequence>MAPRISPSEVAENAIRSIGRGFDICADLRLKACKPDSKEPCLIELDHGQGRELYLPGGISIPNVSKSIKCDKGERMRFRSDALPFQLMAEQFNKELSLSGKIPSGLFNNSFRFSGSWQKDASTTKALAFDGWFITLYTIALAKSQIVLRDHVRRAVPTTWDPSVLARFIKNFGTHIVVGVKMGGKDVIYLKQLHSSSLQAAEVQRRLKEMADKRFLDQNVSYGFDAEGSYARDKPYMGVHRLRFVESSPARSTARNEDIEKICIRRGGSPLEHLSHSEWLSTVHHEPDVISMSFVPITSLLNGIPGSGFLSHAINLYLRYKPPIEDLYQFLEFQLARQWAPVYSDLPLGPQRRQQSTASLQFSFMGPKLFVNTLPVDVGRKPVTGLRLYLEGKKSNRLAIHIQHLSSSPQILQIQDGGAAASLDSNEQDFYEPILWRSFSHICTAPVQSDDEVAIVTGAQLHVGHHGLKKVLFLRLKFARVANAVCVKNPNWAEAPGPGRKSGLISTLISTHFSIPLQKPAAPPQPEAVNINSAVYPGGPPAPAQAPRLLKLVDTSELVRGPQDSPGYWVVSGARLMAERGKISLQVKFSLLTVMMDDSDEDDSLEYPGD</sequence>
<keyword evidence="4" id="KW-1185">Reference proteome</keyword>
<reference evidence="2" key="1">
    <citation type="submission" date="2019-12" db="EMBL/GenBank/DDBJ databases">
        <authorList>
            <person name="Scholz U."/>
            <person name="Mascher M."/>
            <person name="Fiebig A."/>
        </authorList>
    </citation>
    <scope>NUCLEOTIDE SEQUENCE</scope>
</reference>
<dbReference type="EMBL" id="LR746271">
    <property type="protein sequence ID" value="CAA7400444.1"/>
    <property type="molecule type" value="Genomic_DNA"/>
</dbReference>
<proteinExistence type="predicted"/>
<dbReference type="OrthoDB" id="1366754at2759"/>
<evidence type="ECO:0000313" key="4">
    <source>
        <dbReference type="Proteomes" id="UP000663760"/>
    </source>
</evidence>
<dbReference type="GO" id="GO:0005886">
    <property type="term" value="C:plasma membrane"/>
    <property type="evidence" value="ECO:0007669"/>
    <property type="project" value="TreeGrafter"/>
</dbReference>
<evidence type="ECO:0000313" key="2">
    <source>
        <dbReference type="EMBL" id="CAA2624490.1"/>
    </source>
</evidence>
<name>A0A7I8J129_SPIIN</name>